<evidence type="ECO:0000313" key="1">
    <source>
        <dbReference type="EMBL" id="AJD93050.1"/>
    </source>
</evidence>
<gene>
    <name evidence="1" type="ORF">JMA_37320</name>
</gene>
<dbReference type="EMBL" id="CP009417">
    <property type="protein sequence ID" value="AJD93050.1"/>
    <property type="molecule type" value="Genomic_DNA"/>
</dbReference>
<protein>
    <submittedName>
        <fullName evidence="1">Uncharacterized protein</fullName>
    </submittedName>
</protein>
<reference evidence="1 2" key="1">
    <citation type="submission" date="2014-08" db="EMBL/GenBank/DDBJ databases">
        <title>Complete genome of a marine bacteria Jeotgalibacillus malaysiensis.</title>
        <authorList>
            <person name="Yaakop A.S."/>
            <person name="Chan K.-G."/>
            <person name="Goh K.M."/>
        </authorList>
    </citation>
    <scope>NUCLEOTIDE SEQUENCE [LARGE SCALE GENOMIC DNA]</scope>
    <source>
        <strain evidence="1 2">D5</strain>
        <plasmid evidence="2">Plasmid</plasmid>
    </source>
</reference>
<dbReference type="KEGG" id="jeo:JMA_37320"/>
<dbReference type="HOGENOM" id="CLU_2302070_0_0_9"/>
<keyword evidence="2" id="KW-1185">Reference proteome</keyword>
<sequence length="100" mass="11932">MSYRITKTETHISILGDYQEFTEADLKELWEKHKVLYLEGGIMAVWVEEREGYSPLIHLMGEDDGHIFWRKEEDTCFDAYWLDNYLETLKVVKDKISNNI</sequence>
<dbReference type="Proteomes" id="UP000031449">
    <property type="component" value="Plasmid unnamed"/>
</dbReference>
<name>A0A0B5ARZ7_9BACL</name>
<organism evidence="1 2">
    <name type="scientific">Jeotgalibacillus malaysiensis</name>
    <dbReference type="NCBI Taxonomy" id="1508404"/>
    <lineage>
        <taxon>Bacteria</taxon>
        <taxon>Bacillati</taxon>
        <taxon>Bacillota</taxon>
        <taxon>Bacilli</taxon>
        <taxon>Bacillales</taxon>
        <taxon>Caryophanaceae</taxon>
        <taxon>Jeotgalibacillus</taxon>
    </lineage>
</organism>
<dbReference type="AlphaFoldDB" id="A0A0B5ARZ7"/>
<keyword evidence="1" id="KW-0614">Plasmid</keyword>
<accession>A0A0B5ARZ7</accession>
<dbReference type="BioCyc" id="JESP1508404:G14D9-13016-MONOMER"/>
<evidence type="ECO:0000313" key="2">
    <source>
        <dbReference type="Proteomes" id="UP000031449"/>
    </source>
</evidence>
<geneLocation type="plasmid" evidence="2"/>
<proteinExistence type="predicted"/>